<evidence type="ECO:0000256" key="1">
    <source>
        <dbReference type="SAM" id="Phobius"/>
    </source>
</evidence>
<evidence type="ECO:0000313" key="3">
    <source>
        <dbReference type="Proteomes" id="UP000588586"/>
    </source>
</evidence>
<proteinExistence type="predicted"/>
<keyword evidence="1" id="KW-0812">Transmembrane</keyword>
<feature type="transmembrane region" description="Helical" evidence="1">
    <location>
        <begin position="180"/>
        <end position="200"/>
    </location>
</feature>
<feature type="transmembrane region" description="Helical" evidence="1">
    <location>
        <begin position="100"/>
        <end position="124"/>
    </location>
</feature>
<dbReference type="RefSeq" id="WP_171243635.1">
    <property type="nucleotide sequence ID" value="NZ_JABEPQ010000002.1"/>
</dbReference>
<accession>A0A849H9J0</accession>
<protein>
    <recommendedName>
        <fullName evidence="4">DUF1700 domain-containing protein</fullName>
    </recommendedName>
</protein>
<dbReference type="Pfam" id="PF22564">
    <property type="entry name" value="HAAS"/>
    <property type="match status" value="1"/>
</dbReference>
<dbReference type="Proteomes" id="UP000588586">
    <property type="component" value="Unassembled WGS sequence"/>
</dbReference>
<reference evidence="2 3" key="1">
    <citation type="submission" date="2020-04" db="EMBL/GenBank/DDBJ databases">
        <title>Knoellia sp. isolate from air conditioner.</title>
        <authorList>
            <person name="Chea S."/>
            <person name="Kim D.-U."/>
        </authorList>
    </citation>
    <scope>NUCLEOTIDE SEQUENCE [LARGE SCALE GENOMIC DNA]</scope>
    <source>
        <strain evidence="2 3">DB2414S</strain>
    </source>
</reference>
<name>A0A849H9J0_9MICO</name>
<evidence type="ECO:0008006" key="4">
    <source>
        <dbReference type="Google" id="ProtNLM"/>
    </source>
</evidence>
<sequence length="250" mass="25934">MTAPTTHPLAAAYLHDLELLLHGVEPGERAEVLAGVREHLEGAVGPGASDDEVRAALAELGPPQAIADEAYAGRSPEPARAPSAPPAPARGAISRPWVPIVVACILGLGLLTLVAVALGGLGYSTETVVSSDGEVKTRVTEFDSTMVLFALPWHLFTVALPVAALTVPSPLWTRAERIRMIAVAPLSLVLIAGLPAIGYAITRTEIGINVGAWISLAVIIIAAVWIFGRDIPAGLRRASAPSSPLVSRPS</sequence>
<dbReference type="AlphaFoldDB" id="A0A849H9J0"/>
<keyword evidence="1" id="KW-0472">Membrane</keyword>
<keyword evidence="1" id="KW-1133">Transmembrane helix</keyword>
<evidence type="ECO:0000313" key="2">
    <source>
        <dbReference type="EMBL" id="NNM46540.1"/>
    </source>
</evidence>
<dbReference type="EMBL" id="JABEPQ010000002">
    <property type="protein sequence ID" value="NNM46540.1"/>
    <property type="molecule type" value="Genomic_DNA"/>
</dbReference>
<keyword evidence="3" id="KW-1185">Reference proteome</keyword>
<feature type="transmembrane region" description="Helical" evidence="1">
    <location>
        <begin position="144"/>
        <end position="168"/>
    </location>
</feature>
<organism evidence="2 3">
    <name type="scientific">Knoellia koreensis</name>
    <dbReference type="NCBI Taxonomy" id="2730921"/>
    <lineage>
        <taxon>Bacteria</taxon>
        <taxon>Bacillati</taxon>
        <taxon>Actinomycetota</taxon>
        <taxon>Actinomycetes</taxon>
        <taxon>Micrococcales</taxon>
        <taxon>Intrasporangiaceae</taxon>
        <taxon>Knoellia</taxon>
    </lineage>
</organism>
<gene>
    <name evidence="2" type="ORF">HJG52_11045</name>
</gene>
<comment type="caution">
    <text evidence="2">The sequence shown here is derived from an EMBL/GenBank/DDBJ whole genome shotgun (WGS) entry which is preliminary data.</text>
</comment>
<feature type="transmembrane region" description="Helical" evidence="1">
    <location>
        <begin position="206"/>
        <end position="227"/>
    </location>
</feature>